<comment type="caution">
    <text evidence="5">The sequence shown here is derived from an EMBL/GenBank/DDBJ whole genome shotgun (WGS) entry which is preliminary data.</text>
</comment>
<protein>
    <submittedName>
        <fullName evidence="5">Efflux RND transporter periplasmic adaptor subunit</fullName>
    </submittedName>
</protein>
<evidence type="ECO:0000313" key="6">
    <source>
        <dbReference type="Proteomes" id="UP000292120"/>
    </source>
</evidence>
<dbReference type="OrthoDB" id="9806939at2"/>
<feature type="chain" id="PRO_5020251210" evidence="3">
    <location>
        <begin position="29"/>
        <end position="379"/>
    </location>
</feature>
<dbReference type="PROSITE" id="PS51257">
    <property type="entry name" value="PROKAR_LIPOPROTEIN"/>
    <property type="match status" value="1"/>
</dbReference>
<organism evidence="5 6">
    <name type="scientific">Aquabacterium lacunae</name>
    <dbReference type="NCBI Taxonomy" id="2528630"/>
    <lineage>
        <taxon>Bacteria</taxon>
        <taxon>Pseudomonadati</taxon>
        <taxon>Pseudomonadota</taxon>
        <taxon>Betaproteobacteria</taxon>
        <taxon>Burkholderiales</taxon>
        <taxon>Aquabacterium</taxon>
    </lineage>
</organism>
<dbReference type="SUPFAM" id="SSF111369">
    <property type="entry name" value="HlyD-like secretion proteins"/>
    <property type="match status" value="1"/>
</dbReference>
<evidence type="ECO:0000259" key="4">
    <source>
        <dbReference type="Pfam" id="PF25917"/>
    </source>
</evidence>
<keyword evidence="6" id="KW-1185">Reference proteome</keyword>
<dbReference type="InterPro" id="IPR006143">
    <property type="entry name" value="RND_pump_MFP"/>
</dbReference>
<dbReference type="Gene3D" id="2.40.420.20">
    <property type="match status" value="1"/>
</dbReference>
<dbReference type="Gene3D" id="2.40.30.170">
    <property type="match status" value="1"/>
</dbReference>
<dbReference type="EMBL" id="SIXI01000003">
    <property type="protein sequence ID" value="TBO31188.1"/>
    <property type="molecule type" value="Genomic_DNA"/>
</dbReference>
<keyword evidence="3" id="KW-0732">Signal</keyword>
<keyword evidence="2" id="KW-0175">Coiled coil</keyword>
<comment type="similarity">
    <text evidence="1">Belongs to the membrane fusion protein (MFP) (TC 8.A.1) family.</text>
</comment>
<proteinExistence type="inferred from homology"/>
<dbReference type="PANTHER" id="PTHR30469:SF15">
    <property type="entry name" value="HLYD FAMILY OF SECRETION PROTEINS"/>
    <property type="match status" value="1"/>
</dbReference>
<dbReference type="Pfam" id="PF25917">
    <property type="entry name" value="BSH_RND"/>
    <property type="match status" value="1"/>
</dbReference>
<dbReference type="NCBIfam" id="TIGR01730">
    <property type="entry name" value="RND_mfp"/>
    <property type="match status" value="1"/>
</dbReference>
<dbReference type="GO" id="GO:0015562">
    <property type="term" value="F:efflux transmembrane transporter activity"/>
    <property type="evidence" value="ECO:0007669"/>
    <property type="project" value="TreeGrafter"/>
</dbReference>
<dbReference type="AlphaFoldDB" id="A0A4V2JFN3"/>
<evidence type="ECO:0000256" key="2">
    <source>
        <dbReference type="SAM" id="Coils"/>
    </source>
</evidence>
<dbReference type="RefSeq" id="WP_130967603.1">
    <property type="nucleotide sequence ID" value="NZ_SIXI01000003.1"/>
</dbReference>
<gene>
    <name evidence="5" type="ORF">EYS42_08025</name>
</gene>
<evidence type="ECO:0000313" key="5">
    <source>
        <dbReference type="EMBL" id="TBO31188.1"/>
    </source>
</evidence>
<dbReference type="PANTHER" id="PTHR30469">
    <property type="entry name" value="MULTIDRUG RESISTANCE PROTEIN MDTA"/>
    <property type="match status" value="1"/>
</dbReference>
<evidence type="ECO:0000256" key="3">
    <source>
        <dbReference type="SAM" id="SignalP"/>
    </source>
</evidence>
<name>A0A4V2JFN3_9BURK</name>
<feature type="signal peptide" evidence="3">
    <location>
        <begin position="1"/>
        <end position="28"/>
    </location>
</feature>
<dbReference type="Proteomes" id="UP000292120">
    <property type="component" value="Unassembled WGS sequence"/>
</dbReference>
<sequence length="379" mass="40192">MKPPVHSLIRWGSLAPLALLGACQPTTAPTATVPVVWVSLATPVADTDARVFPAVLVPRIESPVGFRVGGRVAMRLVEAGQQVRAGQTLAELNTDDLVTGQQAARQQVLGAETELAQLQQDEARLARLSVDGSAPAAELERQRTRVRAAQVRLEAARQGEQLAANRVAHAVLKAPFDGVVLQVMADVGQVLPEGQAMFMLARSGEAEAEVFLPEDLAAQARQVAAQLVLTGGSPTSHQPMPLTVREVAPMGTPPTRQVRVRYSLAVPAGQTLPWRWGQTAEVRWPAASSGVAMAVPAGALVLRDQAPHVWVVSRPDNRLVRQPVVVRRHTTDGVVVDGVPRGARVVSVGAQKLVAGTLVAPRERSHTHLEVSTGSGAHP</sequence>
<dbReference type="Gene3D" id="1.10.287.470">
    <property type="entry name" value="Helix hairpin bin"/>
    <property type="match status" value="1"/>
</dbReference>
<reference evidence="5 6" key="1">
    <citation type="submission" date="2019-02" db="EMBL/GenBank/DDBJ databases">
        <title>Aquabacterium sp. strain KMB7.</title>
        <authorList>
            <person name="Chen W.-M."/>
        </authorList>
    </citation>
    <scope>NUCLEOTIDE SEQUENCE [LARGE SCALE GENOMIC DNA]</scope>
    <source>
        <strain evidence="5 6">KMB7</strain>
    </source>
</reference>
<dbReference type="Gene3D" id="2.40.50.100">
    <property type="match status" value="1"/>
</dbReference>
<dbReference type="InterPro" id="IPR058625">
    <property type="entry name" value="MdtA-like_BSH"/>
</dbReference>
<evidence type="ECO:0000256" key="1">
    <source>
        <dbReference type="ARBA" id="ARBA00009477"/>
    </source>
</evidence>
<feature type="domain" description="Multidrug resistance protein MdtA-like barrel-sandwich hybrid" evidence="4">
    <location>
        <begin position="64"/>
        <end position="200"/>
    </location>
</feature>
<feature type="coiled-coil region" evidence="2">
    <location>
        <begin position="101"/>
        <end position="159"/>
    </location>
</feature>
<dbReference type="GO" id="GO:1990281">
    <property type="term" value="C:efflux pump complex"/>
    <property type="evidence" value="ECO:0007669"/>
    <property type="project" value="TreeGrafter"/>
</dbReference>
<accession>A0A4V2JFN3</accession>